<dbReference type="NCBIfam" id="TIGR04183">
    <property type="entry name" value="Por_Secre_tail"/>
    <property type="match status" value="1"/>
</dbReference>
<evidence type="ECO:0000256" key="1">
    <source>
        <dbReference type="ARBA" id="ARBA00022729"/>
    </source>
</evidence>
<reference evidence="5 6" key="1">
    <citation type="submission" date="2024-09" db="EMBL/GenBank/DDBJ databases">
        <authorList>
            <person name="Sun Q."/>
            <person name="Mori K."/>
        </authorList>
    </citation>
    <scope>NUCLEOTIDE SEQUENCE [LARGE SCALE GENOMIC DNA]</scope>
    <source>
        <strain evidence="5 6">NCAIM B.02415</strain>
    </source>
</reference>
<dbReference type="InterPro" id="IPR013517">
    <property type="entry name" value="FG-GAP"/>
</dbReference>
<protein>
    <submittedName>
        <fullName evidence="5">IPT/TIG domain-containing protein</fullName>
    </submittedName>
</protein>
<dbReference type="SUPFAM" id="SSF81296">
    <property type="entry name" value="E set domains"/>
    <property type="match status" value="5"/>
</dbReference>
<feature type="domain" description="IPT/TIG" evidence="3">
    <location>
        <begin position="516"/>
        <end position="577"/>
    </location>
</feature>
<dbReference type="Gene3D" id="2.60.40.10">
    <property type="entry name" value="Immunoglobulins"/>
    <property type="match status" value="4"/>
</dbReference>
<dbReference type="SUPFAM" id="SSF69318">
    <property type="entry name" value="Integrin alpha N-terminal domain"/>
    <property type="match status" value="1"/>
</dbReference>
<dbReference type="InterPro" id="IPR026444">
    <property type="entry name" value="Secre_tail"/>
</dbReference>
<dbReference type="PANTHER" id="PTHR44103:SF1">
    <property type="entry name" value="PROPROTEIN CONVERTASE P"/>
    <property type="match status" value="1"/>
</dbReference>
<dbReference type="SUPFAM" id="SSF110296">
    <property type="entry name" value="Oligoxyloglucan reducing end-specific cellobiohydrolase"/>
    <property type="match status" value="2"/>
</dbReference>
<feature type="domain" description="IPT/TIG" evidence="3">
    <location>
        <begin position="1099"/>
        <end position="1165"/>
    </location>
</feature>
<keyword evidence="2" id="KW-0472">Membrane</keyword>
<evidence type="ECO:0000313" key="6">
    <source>
        <dbReference type="Proteomes" id="UP001589828"/>
    </source>
</evidence>
<name>A0ABV6LH70_9SPHI</name>
<dbReference type="InterPro" id="IPR014756">
    <property type="entry name" value="Ig_E-set"/>
</dbReference>
<evidence type="ECO:0000256" key="2">
    <source>
        <dbReference type="SAM" id="Phobius"/>
    </source>
</evidence>
<dbReference type="PANTHER" id="PTHR44103">
    <property type="entry name" value="PROPROTEIN CONVERTASE P"/>
    <property type="match status" value="1"/>
</dbReference>
<feature type="domain" description="Secretion system C-terminal sorting" evidence="4">
    <location>
        <begin position="1420"/>
        <end position="1493"/>
    </location>
</feature>
<proteinExistence type="predicted"/>
<dbReference type="Gene3D" id="2.130.10.10">
    <property type="entry name" value="YVTN repeat-like/Quinoprotein amine dehydrogenase"/>
    <property type="match status" value="2"/>
</dbReference>
<dbReference type="InterPro" id="IPR002909">
    <property type="entry name" value="IPT_dom"/>
</dbReference>
<sequence>MFSKNKGVFQQGSYNLPKPFFIIAFVLAFSLIWETGYAQFRQLHVESTENDIHKISFYTPAEGYVAFTQFIGFTADSGRTFTERKITNTNVNFNGNSVNLTFGFEIMGVKAFSRNKVIAYGNYGLIPAILYSTDQGQTFKLVFHSQYNQTTVPHSGITDMVFPSNGQIGYAVNADQILKTTDGGQTWQESLAAENKMFTNLQALDDNHIYAFSNYIGQNMFATANGGADWTQLEGPENTAISSLFFISPTKGLLNTKSGGTYITNDSGLHWVTNLPLFPFTATKMLFVNDNTGYALTDGYEIYKTTDGGRIWEKLPRNNTYTYLNYGLSDMQILGNNIWVAGGHGYVALTTNGGGGPIPVSAFQISPLASNGTVNLINNSKTGYTYKWLINGKTVSTNYNTSYTPDVYRAQDTIQLIVTNGRYADTSVNYTNFSKAISVRYFSPNNVISGTTVAIQGANFDNITGVSFGGVPAKSFQVANSGYLTAVVGKGASGNITVTSAKSSGSLGGFIWIPPPAITSFSPTSALPGTTVVIKGTGFNNIHSVYFGNLQAKSFTVVSSTQINAVVDDGLSGDIVINGDSGTGSASGFKILPLITSVDPATGNYGSYVRIDGGGFADVNAVTVDGFPVKSFNPYGRSLDVILGDGTKGVIKVTTPYGSYTFNDFTYYRPPQISSFTPMAAPAGATVTITGLNFSTVPTENLVYFGAVKAQVLTATATTLTATVPKGATYAPITVSAHQNTAYSNMPFILTFAGGGTITQASFGGEFDFFPGNEAGALAVGDMDGDGLPEIIKSSAGDGGVPIHLKPNQSTPGNLKFGETEIRNSTRQEDGAYAAAVADFNFDGQLDIAYVGVYGGYQFMVDRLYNIGTGNFGDHRSSVSDLQYEQPATIELNDMDGDGMVDNVAGYKYLFQFANATLGDMDGDGKADVLERIGDSIAVYRNISTKGNINYAPKVEFYAGAAVNDIRVGDFDRDGKLDFAADASNNTVIIFKGTGSPGNITFKKALTINNLTAPQAMCIGDLDGDGKIELVVAANDKVQVFKNTSTAAAISFAKQVELPVNGNTSMVICDFDGDGRPDLAGNERYQETAWVLRNLIGGPQVIAFSPGGGTTGTTVAITGTGFTGATGVTIGGKNVQSFKVNSATSITAVVGQDSIGYISVIFPNETASSVKKFIYVTQPVIAANTPLAFDYPGSVSLNAIPVVDGYTYKWTKDGVTIPGATSPAYNATETGSYTVSVSFEQSAVLTSLPVLVRSIFNLPVDNYKIAIQSATCKGSNNGAISITAVKPLKYTATISGNGTGGVYPFTSSASITGLAAGTYQVTITIEGQPDYKKIFDVVVAEPKDLSVYATVNKSLNSINLQLDGASVYNISLNGEMYTTTAAAIDLPLAAGTNKLSISTDKLCQGIIEKLVNLSDELKPYPNPFQNVLNINIGNTVIAQTKVTISDLKFGRALYSKQYTGKSGVLQFDVATFQPGLYVVSVMLDNRESLFKIIKQ</sequence>
<keyword evidence="2" id="KW-1133">Transmembrane helix</keyword>
<keyword evidence="2" id="KW-0812">Transmembrane</keyword>
<dbReference type="InterPro" id="IPR013783">
    <property type="entry name" value="Ig-like_fold"/>
</dbReference>
<keyword evidence="6" id="KW-1185">Reference proteome</keyword>
<organism evidence="5 6">
    <name type="scientific">Mucilaginibacter angelicae</name>
    <dbReference type="NCBI Taxonomy" id="869718"/>
    <lineage>
        <taxon>Bacteria</taxon>
        <taxon>Pseudomonadati</taxon>
        <taxon>Bacteroidota</taxon>
        <taxon>Sphingobacteriia</taxon>
        <taxon>Sphingobacteriales</taxon>
        <taxon>Sphingobacteriaceae</taxon>
        <taxon>Mucilaginibacter</taxon>
    </lineage>
</organism>
<evidence type="ECO:0000259" key="3">
    <source>
        <dbReference type="Pfam" id="PF01833"/>
    </source>
</evidence>
<dbReference type="Proteomes" id="UP001589828">
    <property type="component" value="Unassembled WGS sequence"/>
</dbReference>
<dbReference type="Pfam" id="PF13517">
    <property type="entry name" value="FG-GAP_3"/>
    <property type="match status" value="2"/>
</dbReference>
<dbReference type="CDD" id="cd00102">
    <property type="entry name" value="IPT"/>
    <property type="match status" value="1"/>
</dbReference>
<gene>
    <name evidence="5" type="ORF">ACFFGT_31805</name>
</gene>
<dbReference type="Gene3D" id="2.130.10.130">
    <property type="entry name" value="Integrin alpha, N-terminal"/>
    <property type="match status" value="1"/>
</dbReference>
<dbReference type="Pfam" id="PF01833">
    <property type="entry name" value="TIG"/>
    <property type="match status" value="4"/>
</dbReference>
<dbReference type="Pfam" id="PF18962">
    <property type="entry name" value="Por_Secre_tail"/>
    <property type="match status" value="1"/>
</dbReference>
<dbReference type="EMBL" id="JBHLTS010000080">
    <property type="protein sequence ID" value="MFC0518842.1"/>
    <property type="molecule type" value="Genomic_DNA"/>
</dbReference>
<keyword evidence="1" id="KW-0732">Signal</keyword>
<dbReference type="InterPro" id="IPR028994">
    <property type="entry name" value="Integrin_alpha_N"/>
</dbReference>
<dbReference type="RefSeq" id="WP_377026547.1">
    <property type="nucleotide sequence ID" value="NZ_JBHLTS010000080.1"/>
</dbReference>
<feature type="domain" description="IPT/TIG" evidence="3">
    <location>
        <begin position="442"/>
        <end position="499"/>
    </location>
</feature>
<feature type="domain" description="IPT/TIG" evidence="3">
    <location>
        <begin position="671"/>
        <end position="741"/>
    </location>
</feature>
<dbReference type="InterPro" id="IPR015943">
    <property type="entry name" value="WD40/YVTN_repeat-like_dom_sf"/>
</dbReference>
<comment type="caution">
    <text evidence="5">The sequence shown here is derived from an EMBL/GenBank/DDBJ whole genome shotgun (WGS) entry which is preliminary data.</text>
</comment>
<feature type="transmembrane region" description="Helical" evidence="2">
    <location>
        <begin position="20"/>
        <end position="40"/>
    </location>
</feature>
<evidence type="ECO:0000313" key="5">
    <source>
        <dbReference type="EMBL" id="MFC0518842.1"/>
    </source>
</evidence>
<evidence type="ECO:0000259" key="4">
    <source>
        <dbReference type="Pfam" id="PF18962"/>
    </source>
</evidence>
<accession>A0ABV6LH70</accession>